<dbReference type="SUPFAM" id="SSF56176">
    <property type="entry name" value="FAD-binding/transporter-associated domain-like"/>
    <property type="match status" value="1"/>
</dbReference>
<evidence type="ECO:0000256" key="5">
    <source>
        <dbReference type="SAM" id="SignalP"/>
    </source>
</evidence>
<keyword evidence="2" id="KW-0285">Flavoprotein</keyword>
<dbReference type="InterPro" id="IPR016169">
    <property type="entry name" value="FAD-bd_PCMH_sub2"/>
</dbReference>
<sequence>MGWKTTWATLALSQTSTAYLASRSGEACHVLASQLPGKVSFQNSTQYAVSNIYWSDRQGEIKPACFVTPESTDDVTTTIKTLASLSAPFTVKSGGHTAYDGGSNIENGVTIDLARLNDIALSEDCQTVSIGPGNRWANVSGVLDPLGLAVVGGRVSDVGVSGLILGGGISFFSGRYGWACDNVRNFEVVLASGEVVNASPKLNTDLLWALRGGGGSNFGIVTRFDLAVFEQGDVWLHNAIYPLTLSNELIPAFVDLAMNGLPVDVDGHTFFVMAHVPDLGGFLILNYLFHASPPSEGKTPPIFVKSSSISGSLVNTTTIANVTTQSKGLAEPYGGRKAWAGTSVYLKEGSEQLLQDIVSFYQVFAENLANEANITNETATPYLIYQPITANILEAMQKNGGNALGLTPEKGPLVHIQVVTHWETSLLDRHIQETAADLIAKIDKLAEERGLAAGYTYMNYAEKNQDVYAGYGEENHRRLRQIGEIYDPDGVFKKLWRGYFKV</sequence>
<keyword evidence="4" id="KW-0560">Oxidoreductase</keyword>
<dbReference type="PROSITE" id="PS51387">
    <property type="entry name" value="FAD_PCMH"/>
    <property type="match status" value="1"/>
</dbReference>
<gene>
    <name evidence="7" type="ORF">CkaCkLH20_00565</name>
</gene>
<organism evidence="7 8">
    <name type="scientific">Colletotrichum karsti</name>
    <dbReference type="NCBI Taxonomy" id="1095194"/>
    <lineage>
        <taxon>Eukaryota</taxon>
        <taxon>Fungi</taxon>
        <taxon>Dikarya</taxon>
        <taxon>Ascomycota</taxon>
        <taxon>Pezizomycotina</taxon>
        <taxon>Sordariomycetes</taxon>
        <taxon>Hypocreomycetidae</taxon>
        <taxon>Glomerellales</taxon>
        <taxon>Glomerellaceae</taxon>
        <taxon>Colletotrichum</taxon>
        <taxon>Colletotrichum boninense species complex</taxon>
    </lineage>
</organism>
<evidence type="ECO:0000256" key="1">
    <source>
        <dbReference type="ARBA" id="ARBA00005466"/>
    </source>
</evidence>
<evidence type="ECO:0000259" key="6">
    <source>
        <dbReference type="PROSITE" id="PS51387"/>
    </source>
</evidence>
<comment type="similarity">
    <text evidence="1">Belongs to the oxygen-dependent FAD-linked oxidoreductase family.</text>
</comment>
<evidence type="ECO:0000256" key="4">
    <source>
        <dbReference type="ARBA" id="ARBA00023002"/>
    </source>
</evidence>
<dbReference type="Proteomes" id="UP000781932">
    <property type="component" value="Unassembled WGS sequence"/>
</dbReference>
<feature type="domain" description="FAD-binding PCMH-type" evidence="6">
    <location>
        <begin position="59"/>
        <end position="231"/>
    </location>
</feature>
<dbReference type="Gene3D" id="3.30.465.10">
    <property type="match status" value="1"/>
</dbReference>
<evidence type="ECO:0000256" key="3">
    <source>
        <dbReference type="ARBA" id="ARBA00022827"/>
    </source>
</evidence>
<protein>
    <submittedName>
        <fullName evidence="7">FAD binding domain-containing protein</fullName>
    </submittedName>
</protein>
<feature type="signal peptide" evidence="5">
    <location>
        <begin position="1"/>
        <end position="18"/>
    </location>
</feature>
<name>A0A9P6IEL2_9PEZI</name>
<dbReference type="InterPro" id="IPR016166">
    <property type="entry name" value="FAD-bd_PCMH"/>
</dbReference>
<dbReference type="PANTHER" id="PTHR42973">
    <property type="entry name" value="BINDING OXIDOREDUCTASE, PUTATIVE (AFU_ORTHOLOGUE AFUA_1G17690)-RELATED"/>
    <property type="match status" value="1"/>
</dbReference>
<evidence type="ECO:0000313" key="7">
    <source>
        <dbReference type="EMBL" id="KAF9881419.1"/>
    </source>
</evidence>
<keyword evidence="8" id="KW-1185">Reference proteome</keyword>
<keyword evidence="5" id="KW-0732">Signal</keyword>
<evidence type="ECO:0000313" key="8">
    <source>
        <dbReference type="Proteomes" id="UP000781932"/>
    </source>
</evidence>
<reference evidence="7" key="1">
    <citation type="submission" date="2020-03" db="EMBL/GenBank/DDBJ databases">
        <authorList>
            <person name="He L."/>
        </authorList>
    </citation>
    <scope>NUCLEOTIDE SEQUENCE</scope>
    <source>
        <strain evidence="7">CkLH20</strain>
    </source>
</reference>
<dbReference type="PANTHER" id="PTHR42973:SF54">
    <property type="entry name" value="FAD-BINDING PCMH-TYPE DOMAIN-CONTAINING PROTEIN"/>
    <property type="match status" value="1"/>
</dbReference>
<proteinExistence type="inferred from homology"/>
<comment type="caution">
    <text evidence="7">The sequence shown here is derived from an EMBL/GenBank/DDBJ whole genome shotgun (WGS) entry which is preliminary data.</text>
</comment>
<dbReference type="Pfam" id="PF01565">
    <property type="entry name" value="FAD_binding_4"/>
    <property type="match status" value="1"/>
</dbReference>
<dbReference type="InterPro" id="IPR006094">
    <property type="entry name" value="Oxid_FAD_bind_N"/>
</dbReference>
<dbReference type="AlphaFoldDB" id="A0A9P6IEL2"/>
<keyword evidence="3" id="KW-0274">FAD</keyword>
<dbReference type="GO" id="GO:0071949">
    <property type="term" value="F:FAD binding"/>
    <property type="evidence" value="ECO:0007669"/>
    <property type="project" value="InterPro"/>
</dbReference>
<dbReference type="GO" id="GO:0016491">
    <property type="term" value="F:oxidoreductase activity"/>
    <property type="evidence" value="ECO:0007669"/>
    <property type="project" value="UniProtKB-KW"/>
</dbReference>
<dbReference type="EMBL" id="JAATWM020000002">
    <property type="protein sequence ID" value="KAF9881419.1"/>
    <property type="molecule type" value="Genomic_DNA"/>
</dbReference>
<accession>A0A9P6IEL2</accession>
<reference evidence="7" key="2">
    <citation type="submission" date="2020-11" db="EMBL/GenBank/DDBJ databases">
        <title>Whole genome sequencing of Colletotrichum sp.</title>
        <authorList>
            <person name="Li H."/>
        </authorList>
    </citation>
    <scope>NUCLEOTIDE SEQUENCE</scope>
    <source>
        <strain evidence="7">CkLH20</strain>
    </source>
</reference>
<dbReference type="OrthoDB" id="2151789at2759"/>
<dbReference type="RefSeq" id="XP_038750880.1">
    <property type="nucleotide sequence ID" value="XM_038883285.1"/>
</dbReference>
<dbReference type="InterPro" id="IPR036318">
    <property type="entry name" value="FAD-bd_PCMH-like_sf"/>
</dbReference>
<feature type="chain" id="PRO_5040139953" evidence="5">
    <location>
        <begin position="19"/>
        <end position="502"/>
    </location>
</feature>
<dbReference type="GeneID" id="62156359"/>
<dbReference type="InterPro" id="IPR050416">
    <property type="entry name" value="FAD-linked_Oxidoreductase"/>
</dbReference>
<evidence type="ECO:0000256" key="2">
    <source>
        <dbReference type="ARBA" id="ARBA00022630"/>
    </source>
</evidence>